<dbReference type="Pfam" id="PF12697">
    <property type="entry name" value="Abhydrolase_6"/>
    <property type="match status" value="1"/>
</dbReference>
<evidence type="ECO:0000256" key="4">
    <source>
        <dbReference type="ARBA" id="ARBA00023136"/>
    </source>
</evidence>
<dbReference type="RefSeq" id="WP_344938743.1">
    <property type="nucleotide sequence ID" value="NZ_BAABDM010000012.1"/>
</dbReference>
<dbReference type="InterPro" id="IPR029058">
    <property type="entry name" value="AB_hydrolase_fold"/>
</dbReference>
<comment type="caution">
    <text evidence="6">The sequence shown here is derived from an EMBL/GenBank/DDBJ whole genome shotgun (WGS) entry which is preliminary data.</text>
</comment>
<dbReference type="EMBL" id="BAABDM010000012">
    <property type="protein sequence ID" value="GAA4105938.1"/>
    <property type="molecule type" value="Genomic_DNA"/>
</dbReference>
<dbReference type="InterPro" id="IPR000073">
    <property type="entry name" value="AB_hydrolase_1"/>
</dbReference>
<comment type="subcellular location">
    <subcellularLocation>
        <location evidence="1">Endoplasmic reticulum</location>
    </subcellularLocation>
    <subcellularLocation>
        <location evidence="2">Membrane</location>
    </subcellularLocation>
</comment>
<gene>
    <name evidence="6" type="ORF">GCM10022414_35990</name>
</gene>
<dbReference type="Gene3D" id="3.40.50.1820">
    <property type="entry name" value="alpha/beta hydrolase"/>
    <property type="match status" value="1"/>
</dbReference>
<protein>
    <recommendedName>
        <fullName evidence="5">AB hydrolase-1 domain-containing protein</fullName>
    </recommendedName>
</protein>
<keyword evidence="4" id="KW-0472">Membrane</keyword>
<organism evidence="6 7">
    <name type="scientific">Zhongshania borealis</name>
    <dbReference type="NCBI Taxonomy" id="889488"/>
    <lineage>
        <taxon>Bacteria</taxon>
        <taxon>Pseudomonadati</taxon>
        <taxon>Pseudomonadota</taxon>
        <taxon>Gammaproteobacteria</taxon>
        <taxon>Cellvibrionales</taxon>
        <taxon>Spongiibacteraceae</taxon>
        <taxon>Zhongshania</taxon>
    </lineage>
</organism>
<evidence type="ECO:0000256" key="3">
    <source>
        <dbReference type="ARBA" id="ARBA00022824"/>
    </source>
</evidence>
<feature type="domain" description="AB hydrolase-1" evidence="5">
    <location>
        <begin position="5"/>
        <end position="100"/>
    </location>
</feature>
<evidence type="ECO:0000259" key="5">
    <source>
        <dbReference type="Pfam" id="PF12697"/>
    </source>
</evidence>
<name>A0ABP7X790_9GAMM</name>
<dbReference type="InterPro" id="IPR052374">
    <property type="entry name" value="SERAC1"/>
</dbReference>
<sequence length="1294" mass="148472">MSQKLVFVHGFYGGKRTWGKFPELLKNTIDCKVSLYGFDSFYFPLFGNSTSIHQLAEGLLSEIKVNNCFDDDLILVGHSLGGLVIRQLLLNLELKKVKHNITKIAFFAVPHDGTGFASLLSNLPLRCNKLKALNKDGNFVEQLNDQWSYTNLDSRLEIMSVIGGKDAIVTSNSAKSIFRYHDVETNIDAGHKNIVKPKDENDLSFNLLRDFINRKKSLTKYKNKQSSTYKEWFKLDRHHDLNYVQDKKTENNLKALQKGLDSDAPLIRLTGLSGLGKSRLIIEFLTLTNSLSEEDILIYDGADDDKEILSSIGLAITDNVGGLVIVETCSIDLHKKISQITHNQKKLKVITLNFYHNSVNDCLHIKLDRLEQDKITELLTQNLPALKELEINRLVNFIEGFPLLADMLIKQIRASGNFDTNFTEHDLVEKLINGDGRLSEKHREIIKVISLFDYIKCERDYNEKENLEANFINEIAESSQLDFERVITNFSQKELINTTGRFARVVPKPLALNLAMEWWDGSLFDSQSNLISKLPESMVESFCKQITFLDSSMNVQNFVEKFCEGGSPFGQAELLLSKQGSRLFRALVEVNPKVTSDLLNRILSRLSDDEISNIDSDVRRNFVWSLEMLVYHKSYFDKATWCLFKLAQFESENFSNNALGQFSQLFRWQLSGTEADFGERLAILDKALALNIESADFVIINAVKTAINTHGGTRTIGAEFQGTKPELTDWSPKTYQEVYDYWQSLLDILLKIIKRGYLVEQVKDAFGHEIRGLIRFKLPEKLDFFVKEVIKLTGKYWPSAAQSITHALHYDAKGMNQDQIELLKSWEKLLSPDEDSIEEQLKLVVLNPSREHVKDNNGHYIDMSAEDAKQLAKDLRNRLSDLYQHFELLMTFPEQKQTWVFAKHLVLETDNIEELLNSTLDYLRKQKSINTQFLSGLLFGLNVKEPIRWKETIELIGSDEELIEYYPDAIRTGCFESSHLDVFIKLISEGKLPSYSASTLVYGRATEHLAEEEIAHFCMSLSEIDATAIWVALDNMNMYTHGRNDVDFTKLRPTLVYLVLNASFKKEDKTRHSDSYNWLNSVERLLEYEDAEFALKLCIHLVDQVGDNDVDYSDLWDYLGNGFYKAFELHGNYIWPNIAEKFTDGNAIKPYRLIDLLGSGKSYKKRDSSIFDILNPEVIVDWCKDEVALLIVGQSISMFIENGEERVVNPLMIRLLVEFSDSELFLSEISANFSSRSWSGSLVPYLEADKQILQTLIDHNNIKVKNWAVRFIENIDHQIEYEDKRNAEEHMLRS</sequence>
<proteinExistence type="predicted"/>
<keyword evidence="7" id="KW-1185">Reference proteome</keyword>
<evidence type="ECO:0000313" key="7">
    <source>
        <dbReference type="Proteomes" id="UP001500392"/>
    </source>
</evidence>
<evidence type="ECO:0000313" key="6">
    <source>
        <dbReference type="EMBL" id="GAA4105938.1"/>
    </source>
</evidence>
<dbReference type="PANTHER" id="PTHR48182">
    <property type="entry name" value="PROTEIN SERAC1"/>
    <property type="match status" value="1"/>
</dbReference>
<dbReference type="SUPFAM" id="SSF53474">
    <property type="entry name" value="alpha/beta-Hydrolases"/>
    <property type="match status" value="1"/>
</dbReference>
<evidence type="ECO:0000256" key="1">
    <source>
        <dbReference type="ARBA" id="ARBA00004240"/>
    </source>
</evidence>
<dbReference type="Proteomes" id="UP001500392">
    <property type="component" value="Unassembled WGS sequence"/>
</dbReference>
<accession>A0ABP7X790</accession>
<keyword evidence="3" id="KW-0256">Endoplasmic reticulum</keyword>
<reference evidence="7" key="1">
    <citation type="journal article" date="2019" name="Int. J. Syst. Evol. Microbiol.">
        <title>The Global Catalogue of Microorganisms (GCM) 10K type strain sequencing project: providing services to taxonomists for standard genome sequencing and annotation.</title>
        <authorList>
            <consortium name="The Broad Institute Genomics Platform"/>
            <consortium name="The Broad Institute Genome Sequencing Center for Infectious Disease"/>
            <person name="Wu L."/>
            <person name="Ma J."/>
        </authorList>
    </citation>
    <scope>NUCLEOTIDE SEQUENCE [LARGE SCALE GENOMIC DNA]</scope>
    <source>
        <strain evidence="7">JCM 17304</strain>
    </source>
</reference>
<evidence type="ECO:0000256" key="2">
    <source>
        <dbReference type="ARBA" id="ARBA00004370"/>
    </source>
</evidence>
<dbReference type="PANTHER" id="PTHR48182:SF2">
    <property type="entry name" value="PROTEIN SERAC1"/>
    <property type="match status" value="1"/>
</dbReference>